<proteinExistence type="predicted"/>
<accession>A0AA88Y2E0</accession>
<dbReference type="AlphaFoldDB" id="A0AA88Y2E0"/>
<name>A0AA88Y2E0_PINIB</name>
<protein>
    <submittedName>
        <fullName evidence="2">Uncharacterized protein</fullName>
    </submittedName>
</protein>
<evidence type="ECO:0000256" key="1">
    <source>
        <dbReference type="SAM" id="MobiDB-lite"/>
    </source>
</evidence>
<gene>
    <name evidence="2" type="ORF">FSP39_002849</name>
</gene>
<reference evidence="2" key="1">
    <citation type="submission" date="2019-08" db="EMBL/GenBank/DDBJ databases">
        <title>The improved chromosome-level genome for the pearl oyster Pinctada fucata martensii using PacBio sequencing and Hi-C.</title>
        <authorList>
            <person name="Zheng Z."/>
        </authorList>
    </citation>
    <scope>NUCLEOTIDE SEQUENCE</scope>
    <source>
        <strain evidence="2">ZZ-2019</strain>
        <tissue evidence="2">Adductor muscle</tissue>
    </source>
</reference>
<feature type="region of interest" description="Disordered" evidence="1">
    <location>
        <begin position="93"/>
        <end position="114"/>
    </location>
</feature>
<comment type="caution">
    <text evidence="2">The sequence shown here is derived from an EMBL/GenBank/DDBJ whole genome shotgun (WGS) entry which is preliminary data.</text>
</comment>
<organism evidence="2 3">
    <name type="scientific">Pinctada imbricata</name>
    <name type="common">Atlantic pearl-oyster</name>
    <name type="synonym">Pinctada martensii</name>
    <dbReference type="NCBI Taxonomy" id="66713"/>
    <lineage>
        <taxon>Eukaryota</taxon>
        <taxon>Metazoa</taxon>
        <taxon>Spiralia</taxon>
        <taxon>Lophotrochozoa</taxon>
        <taxon>Mollusca</taxon>
        <taxon>Bivalvia</taxon>
        <taxon>Autobranchia</taxon>
        <taxon>Pteriomorphia</taxon>
        <taxon>Pterioida</taxon>
        <taxon>Pterioidea</taxon>
        <taxon>Pteriidae</taxon>
        <taxon>Pinctada</taxon>
    </lineage>
</organism>
<keyword evidence="3" id="KW-1185">Reference proteome</keyword>
<dbReference type="EMBL" id="VSWD01000007">
    <property type="protein sequence ID" value="KAK3096743.1"/>
    <property type="molecule type" value="Genomic_DNA"/>
</dbReference>
<evidence type="ECO:0000313" key="2">
    <source>
        <dbReference type="EMBL" id="KAK3096743.1"/>
    </source>
</evidence>
<dbReference type="Proteomes" id="UP001186944">
    <property type="component" value="Unassembled WGS sequence"/>
</dbReference>
<evidence type="ECO:0000313" key="3">
    <source>
        <dbReference type="Proteomes" id="UP001186944"/>
    </source>
</evidence>
<sequence length="240" mass="26981">MFKAKERRKDFHRKQCETVDVIVTDEEANVVRYLSHGSPPGQKVEGDGTTISIENWRCQSEKGNFTCIDNASRDIQKEANTFIYERVIRGVGSRTGPVADDRRNQQQSPLSEDDWTKEIIRSQKVKKVKKKKGFKNNGSALLKKSDSKMKGSRSAENLCMASGLAAAIGTLHGARSMIELRRRSASPTPMADDNDEICADDVLKSNIEECHSGYLSKEIKRFKNVIVTYLVNPEIKTILE</sequence>